<evidence type="ECO:0000313" key="1">
    <source>
        <dbReference type="EMBL" id="KAI5654745.1"/>
    </source>
</evidence>
<protein>
    <submittedName>
        <fullName evidence="1">Uncharacterized protein</fullName>
    </submittedName>
</protein>
<organism evidence="1 2">
    <name type="scientific">Catharanthus roseus</name>
    <name type="common">Madagascar periwinkle</name>
    <name type="synonym">Vinca rosea</name>
    <dbReference type="NCBI Taxonomy" id="4058"/>
    <lineage>
        <taxon>Eukaryota</taxon>
        <taxon>Viridiplantae</taxon>
        <taxon>Streptophyta</taxon>
        <taxon>Embryophyta</taxon>
        <taxon>Tracheophyta</taxon>
        <taxon>Spermatophyta</taxon>
        <taxon>Magnoliopsida</taxon>
        <taxon>eudicotyledons</taxon>
        <taxon>Gunneridae</taxon>
        <taxon>Pentapetalae</taxon>
        <taxon>asterids</taxon>
        <taxon>lamiids</taxon>
        <taxon>Gentianales</taxon>
        <taxon>Apocynaceae</taxon>
        <taxon>Rauvolfioideae</taxon>
        <taxon>Vinceae</taxon>
        <taxon>Catharanthinae</taxon>
        <taxon>Catharanthus</taxon>
    </lineage>
</organism>
<comment type="caution">
    <text evidence="1">The sequence shown here is derived from an EMBL/GenBank/DDBJ whole genome shotgun (WGS) entry which is preliminary data.</text>
</comment>
<dbReference type="Proteomes" id="UP001060085">
    <property type="component" value="Linkage Group LG07"/>
</dbReference>
<gene>
    <name evidence="1" type="ORF">M9H77_31932</name>
</gene>
<dbReference type="EMBL" id="CM044707">
    <property type="protein sequence ID" value="KAI5654745.1"/>
    <property type="molecule type" value="Genomic_DNA"/>
</dbReference>
<accession>A0ACC0A1F9</accession>
<sequence>MVNDCKLHRGAGSKGMVQSESLRSRSLKRGKNHRVSSTAGKSERIKTHQRNFYTRMQKNTQCHSQARRIRSGSHNDATDSWGTYQVCPGTTLSFKPLLALHKVVVPPQSMMWCPRRLIGSHPPRYYAPLQVDPLSRV</sequence>
<keyword evidence="2" id="KW-1185">Reference proteome</keyword>
<name>A0ACC0A1F9_CATRO</name>
<reference evidence="2" key="1">
    <citation type="journal article" date="2023" name="Nat. Plants">
        <title>Single-cell RNA sequencing provides a high-resolution roadmap for understanding the multicellular compartmentation of specialized metabolism.</title>
        <authorList>
            <person name="Sun S."/>
            <person name="Shen X."/>
            <person name="Li Y."/>
            <person name="Li Y."/>
            <person name="Wang S."/>
            <person name="Li R."/>
            <person name="Zhang H."/>
            <person name="Shen G."/>
            <person name="Guo B."/>
            <person name="Wei J."/>
            <person name="Xu J."/>
            <person name="St-Pierre B."/>
            <person name="Chen S."/>
            <person name="Sun C."/>
        </authorList>
    </citation>
    <scope>NUCLEOTIDE SEQUENCE [LARGE SCALE GENOMIC DNA]</scope>
</reference>
<proteinExistence type="predicted"/>
<evidence type="ECO:0000313" key="2">
    <source>
        <dbReference type="Proteomes" id="UP001060085"/>
    </source>
</evidence>